<evidence type="ECO:0000256" key="1">
    <source>
        <dbReference type="ARBA" id="ARBA00004123"/>
    </source>
</evidence>
<dbReference type="EMBL" id="JALJOQ010000268">
    <property type="protein sequence ID" value="KAK9786587.1"/>
    <property type="molecule type" value="Genomic_DNA"/>
</dbReference>
<evidence type="ECO:0000256" key="4">
    <source>
        <dbReference type="ARBA" id="ARBA00022478"/>
    </source>
</evidence>
<evidence type="ECO:0000256" key="3">
    <source>
        <dbReference type="ARBA" id="ARBA00016689"/>
    </source>
</evidence>
<evidence type="ECO:0000256" key="2">
    <source>
        <dbReference type="ARBA" id="ARBA00011206"/>
    </source>
</evidence>
<evidence type="ECO:0000256" key="5">
    <source>
        <dbReference type="ARBA" id="ARBA00023163"/>
    </source>
</evidence>
<dbReference type="PANTHER" id="PTHR12949">
    <property type="entry name" value="RNA POLYMERASE III DNA DIRECTED -RELATED"/>
    <property type="match status" value="1"/>
</dbReference>
<evidence type="ECO:0000313" key="11">
    <source>
        <dbReference type="Proteomes" id="UP001465755"/>
    </source>
</evidence>
<protein>
    <recommendedName>
        <fullName evidence="3 7">DNA-directed RNA polymerase III subunit RPC3</fullName>
        <shortName evidence="7">RNA polymerase III subunit C3</shortName>
    </recommendedName>
</protein>
<dbReference type="GO" id="GO:0005666">
    <property type="term" value="C:RNA polymerase III complex"/>
    <property type="evidence" value="ECO:0007669"/>
    <property type="project" value="UniProtKB-UniRule"/>
</dbReference>
<keyword evidence="6 7" id="KW-0539">Nucleus</keyword>
<proteinExistence type="inferred from homology"/>
<dbReference type="InterPro" id="IPR039748">
    <property type="entry name" value="RPC3"/>
</dbReference>
<dbReference type="SUPFAM" id="SSF46785">
    <property type="entry name" value="Winged helix' DNA-binding domain"/>
    <property type="match status" value="1"/>
</dbReference>
<comment type="subunit">
    <text evidence="2 7">Component of the RNA polymerase III (Pol III) complex consisting of 17 subunits.</text>
</comment>
<dbReference type="Pfam" id="PF22536">
    <property type="entry name" value="WHD_POLR3C"/>
    <property type="match status" value="1"/>
</dbReference>
<dbReference type="InterPro" id="IPR036390">
    <property type="entry name" value="WH_DNA-bd_sf"/>
</dbReference>
<evidence type="ECO:0000256" key="7">
    <source>
        <dbReference type="RuleBase" id="RU367076"/>
    </source>
</evidence>
<dbReference type="Proteomes" id="UP001465755">
    <property type="component" value="Unassembled WGS sequence"/>
</dbReference>
<evidence type="ECO:0000256" key="6">
    <source>
        <dbReference type="ARBA" id="ARBA00023242"/>
    </source>
</evidence>
<comment type="caution">
    <text evidence="10">The sequence shown here is derived from an EMBL/GenBank/DDBJ whole genome shotgun (WGS) entry which is preliminary data.</text>
</comment>
<name>A0AAW1NPC0_9CHLO</name>
<dbReference type="PANTHER" id="PTHR12949:SF0">
    <property type="entry name" value="DNA-DIRECTED RNA POLYMERASE III SUBUNIT RPC3"/>
    <property type="match status" value="1"/>
</dbReference>
<keyword evidence="5 7" id="KW-0804">Transcription</keyword>
<comment type="subcellular location">
    <subcellularLocation>
        <location evidence="1 7">Nucleus</location>
    </subcellularLocation>
</comment>
<dbReference type="InterPro" id="IPR036388">
    <property type="entry name" value="WH-like_DNA-bd_sf"/>
</dbReference>
<dbReference type="GO" id="GO:0003697">
    <property type="term" value="F:single-stranded DNA binding"/>
    <property type="evidence" value="ECO:0007669"/>
    <property type="project" value="UniProtKB-UniRule"/>
</dbReference>
<dbReference type="AlphaFoldDB" id="A0AAW1NPC0"/>
<comment type="function">
    <text evidence="7">DNA-dependent RNA polymerase catalyzes the transcription of DNA into RNA using the four ribonucleoside triphosphates as substrates. Specific core component of RNA polymerase III which synthesizes small RNAs, such as 5S rRNA and tRNAs.</text>
</comment>
<evidence type="ECO:0000313" key="10">
    <source>
        <dbReference type="EMBL" id="KAK9786587.1"/>
    </source>
</evidence>
<sequence>MPEAADGVKVHSKRLALHPAVDDLACHVVKDHFGELCERVLRALLKRSASSFLELQSALCVQSKSSRVSDSGLNAAPILLTSKDVRSALLVLLQHSCVFARVPVTLGNERPKPPVYRVDLHSILFRLRHAACLELTAEKHRNKRIQKTSNIEDKEDLLPSHEEAIISLLLEYGRLRLEQVTTGVEKLLGEANAGAQQVEQAFAGLVAAHFVEQSPPCNLPDLPTPIHPNAQPRKTSKANQDEKERQDAQAIAARALKTAADTRFTIPGQKPAPTANGNVKAGMKRKLESVTSPLDSLSPESTGLWQLCKSQFLTDFRYAACAKFIGDRQEGRAEVVVQGLLRAASPPWTGDAGAEKTSRPVTPAQVLAAARQVPEAAGLSATDVSAALEQLKSSGDGYVLPCLEQGAFYVDLDRTVSAIQEDELEAHLQSRFGTHGLRIWRMLRQHGQLEENKIADCALMPPKEARTILYALLASGFVTVQDIPKGADRAASRMFWTWRANVPEGKAVLCQHLAKGVLNLRLRLAYESDQLKEVTALYLQRGKHGLTDSQHDALLSLKNKQTVCEARVLRLQPLLSLFFSF</sequence>
<evidence type="ECO:0000259" key="9">
    <source>
        <dbReference type="Pfam" id="PF22536"/>
    </source>
</evidence>
<keyword evidence="4 7" id="KW-0240">DNA-directed RNA polymerase</keyword>
<keyword evidence="11" id="KW-1185">Reference proteome</keyword>
<feature type="region of interest" description="Disordered" evidence="8">
    <location>
        <begin position="216"/>
        <end position="245"/>
    </location>
</feature>
<dbReference type="InterPro" id="IPR055207">
    <property type="entry name" value="POLR3C_WHD"/>
</dbReference>
<dbReference type="Gene3D" id="1.10.10.10">
    <property type="entry name" value="Winged helix-like DNA-binding domain superfamily/Winged helix DNA-binding domain"/>
    <property type="match status" value="3"/>
</dbReference>
<gene>
    <name evidence="10" type="ORF">WJX73_005213</name>
</gene>
<comment type="similarity">
    <text evidence="7">Belongs to the eukaryotic RPC3/POLR3C RNA polymerase subunit family.</text>
</comment>
<reference evidence="10 11" key="1">
    <citation type="journal article" date="2024" name="Nat. Commun.">
        <title>Phylogenomics reveals the evolutionary origins of lichenization in chlorophyte algae.</title>
        <authorList>
            <person name="Puginier C."/>
            <person name="Libourel C."/>
            <person name="Otte J."/>
            <person name="Skaloud P."/>
            <person name="Haon M."/>
            <person name="Grisel S."/>
            <person name="Petersen M."/>
            <person name="Berrin J.G."/>
            <person name="Delaux P.M."/>
            <person name="Dal Grande F."/>
            <person name="Keller J."/>
        </authorList>
    </citation>
    <scope>NUCLEOTIDE SEQUENCE [LARGE SCALE GENOMIC DNA]</scope>
    <source>
        <strain evidence="10 11">SAG 2036</strain>
    </source>
</reference>
<organism evidence="10 11">
    <name type="scientific">Symbiochloris irregularis</name>
    <dbReference type="NCBI Taxonomy" id="706552"/>
    <lineage>
        <taxon>Eukaryota</taxon>
        <taxon>Viridiplantae</taxon>
        <taxon>Chlorophyta</taxon>
        <taxon>core chlorophytes</taxon>
        <taxon>Trebouxiophyceae</taxon>
        <taxon>Trebouxiales</taxon>
        <taxon>Trebouxiaceae</taxon>
        <taxon>Symbiochloris</taxon>
    </lineage>
</organism>
<evidence type="ECO:0000256" key="8">
    <source>
        <dbReference type="SAM" id="MobiDB-lite"/>
    </source>
</evidence>
<feature type="domain" description="DNA-directed RNA polymerase III subunit RPC3 winged-helix" evidence="9">
    <location>
        <begin position="425"/>
        <end position="499"/>
    </location>
</feature>
<accession>A0AAW1NPC0</accession>